<gene>
    <name evidence="1" type="ORF">O3M35_002196</name>
</gene>
<keyword evidence="2" id="KW-1185">Reference proteome</keyword>
<accession>A0AAW1CS02</accession>
<comment type="caution">
    <text evidence="1">The sequence shown here is derived from an EMBL/GenBank/DDBJ whole genome shotgun (WGS) entry which is preliminary data.</text>
</comment>
<dbReference type="SUPFAM" id="SSF103657">
    <property type="entry name" value="BAR/IMD domain-like"/>
    <property type="match status" value="1"/>
</dbReference>
<dbReference type="EMBL" id="JAPXFL010000010">
    <property type="protein sequence ID" value="KAK9501082.1"/>
    <property type="molecule type" value="Genomic_DNA"/>
</dbReference>
<dbReference type="AlphaFoldDB" id="A0AAW1CS02"/>
<evidence type="ECO:0000313" key="2">
    <source>
        <dbReference type="Proteomes" id="UP001461498"/>
    </source>
</evidence>
<evidence type="ECO:0000313" key="1">
    <source>
        <dbReference type="EMBL" id="KAK9501082.1"/>
    </source>
</evidence>
<name>A0AAW1CS02_9HEMI</name>
<dbReference type="InterPro" id="IPR027267">
    <property type="entry name" value="AH/BAR_dom_sf"/>
</dbReference>
<proteinExistence type="predicted"/>
<dbReference type="Gene3D" id="1.20.1270.60">
    <property type="entry name" value="Arfaptin homology (AH) domain/BAR domain"/>
    <property type="match status" value="1"/>
</dbReference>
<sequence length="175" mass="20213">MQQLWETLLQEVEADSQAHGEIASVLGRQVSRDTLEKTFYRKLEARKLLQHRDYLDAVLNKSQHNLSKLRQDYKAAYTTHCQSPNSQATLATYLDAHNTYVSQLHATNAMVDIYSKETLPELLQVSIKTLFSIYISLQFVEERYTFILEPLITPPFFIISFFSSAHNRAVTRQGQ</sequence>
<protein>
    <submittedName>
        <fullName evidence="1">Uncharacterized protein</fullName>
    </submittedName>
</protein>
<reference evidence="1 2" key="1">
    <citation type="submission" date="2022-12" db="EMBL/GenBank/DDBJ databases">
        <title>Chromosome-level genome assembly of true bugs.</title>
        <authorList>
            <person name="Ma L."/>
            <person name="Li H."/>
        </authorList>
    </citation>
    <scope>NUCLEOTIDE SEQUENCE [LARGE SCALE GENOMIC DNA]</scope>
    <source>
        <strain evidence="1">Lab_2022b</strain>
    </source>
</reference>
<dbReference type="Proteomes" id="UP001461498">
    <property type="component" value="Unassembled WGS sequence"/>
</dbReference>
<organism evidence="1 2">
    <name type="scientific">Rhynocoris fuscipes</name>
    <dbReference type="NCBI Taxonomy" id="488301"/>
    <lineage>
        <taxon>Eukaryota</taxon>
        <taxon>Metazoa</taxon>
        <taxon>Ecdysozoa</taxon>
        <taxon>Arthropoda</taxon>
        <taxon>Hexapoda</taxon>
        <taxon>Insecta</taxon>
        <taxon>Pterygota</taxon>
        <taxon>Neoptera</taxon>
        <taxon>Paraneoptera</taxon>
        <taxon>Hemiptera</taxon>
        <taxon>Heteroptera</taxon>
        <taxon>Panheteroptera</taxon>
        <taxon>Cimicomorpha</taxon>
        <taxon>Reduviidae</taxon>
        <taxon>Harpactorinae</taxon>
        <taxon>Harpactorini</taxon>
        <taxon>Rhynocoris</taxon>
    </lineage>
</organism>